<gene>
    <name evidence="1" type="ORF">SAMN06265364_10914</name>
</gene>
<name>A0AA94IT42_9BACT</name>
<accession>A0AA94IT42</accession>
<organism evidence="1 2">
    <name type="scientific">Prevotella jejuni</name>
    <dbReference type="NCBI Taxonomy" id="1177574"/>
    <lineage>
        <taxon>Bacteria</taxon>
        <taxon>Pseudomonadati</taxon>
        <taxon>Bacteroidota</taxon>
        <taxon>Bacteroidia</taxon>
        <taxon>Bacteroidales</taxon>
        <taxon>Prevotellaceae</taxon>
        <taxon>Prevotella</taxon>
    </lineage>
</organism>
<evidence type="ECO:0000313" key="2">
    <source>
        <dbReference type="Proteomes" id="UP000198427"/>
    </source>
</evidence>
<sequence length="80" mass="8993">MEQVRDLNMEDDNMQVVLSAISGISKRIKEVHRHTSRSLPVSTSSQVKKYAKGCISAQPPAELSGQEDYSLYTVRRKVTL</sequence>
<proteinExistence type="predicted"/>
<protein>
    <submittedName>
        <fullName evidence="1">Uncharacterized protein</fullName>
    </submittedName>
</protein>
<reference evidence="1 2" key="1">
    <citation type="submission" date="2017-06" db="EMBL/GenBank/DDBJ databases">
        <authorList>
            <person name="Varghese N."/>
            <person name="Submissions S."/>
        </authorList>
    </citation>
    <scope>NUCLEOTIDE SEQUENCE [LARGE SCALE GENOMIC DNA]</scope>
    <source>
        <strain evidence="1 2">DSM 26989</strain>
    </source>
</reference>
<dbReference type="EMBL" id="FZNZ01000009">
    <property type="protein sequence ID" value="SNR76045.1"/>
    <property type="molecule type" value="Genomic_DNA"/>
</dbReference>
<evidence type="ECO:0000313" key="1">
    <source>
        <dbReference type="EMBL" id="SNR76045.1"/>
    </source>
</evidence>
<comment type="caution">
    <text evidence="1">The sequence shown here is derived from an EMBL/GenBank/DDBJ whole genome shotgun (WGS) entry which is preliminary data.</text>
</comment>
<dbReference type="Proteomes" id="UP000198427">
    <property type="component" value="Unassembled WGS sequence"/>
</dbReference>
<dbReference type="AlphaFoldDB" id="A0AA94IT42"/>
<keyword evidence="2" id="KW-1185">Reference proteome</keyword>